<evidence type="ECO:0000313" key="4">
    <source>
        <dbReference type="Proteomes" id="UP001152798"/>
    </source>
</evidence>
<dbReference type="Proteomes" id="UP001152798">
    <property type="component" value="Chromosome 4"/>
</dbReference>
<organism evidence="3 4">
    <name type="scientific">Nezara viridula</name>
    <name type="common">Southern green stink bug</name>
    <name type="synonym">Cimex viridulus</name>
    <dbReference type="NCBI Taxonomy" id="85310"/>
    <lineage>
        <taxon>Eukaryota</taxon>
        <taxon>Metazoa</taxon>
        <taxon>Ecdysozoa</taxon>
        <taxon>Arthropoda</taxon>
        <taxon>Hexapoda</taxon>
        <taxon>Insecta</taxon>
        <taxon>Pterygota</taxon>
        <taxon>Neoptera</taxon>
        <taxon>Paraneoptera</taxon>
        <taxon>Hemiptera</taxon>
        <taxon>Heteroptera</taxon>
        <taxon>Panheteroptera</taxon>
        <taxon>Pentatomomorpha</taxon>
        <taxon>Pentatomoidea</taxon>
        <taxon>Pentatomidae</taxon>
        <taxon>Pentatominae</taxon>
        <taxon>Nezara</taxon>
    </lineage>
</organism>
<evidence type="ECO:0000313" key="3">
    <source>
        <dbReference type="EMBL" id="CAH1400002.1"/>
    </source>
</evidence>
<dbReference type="EMBL" id="OV725080">
    <property type="protein sequence ID" value="CAH1400002.1"/>
    <property type="molecule type" value="Genomic_DNA"/>
</dbReference>
<sequence length="420" mass="46740">MLCLLAVLLLYSKAVLNASALPHGREHRVLRIKGENGTLERTIYLPKVFQDDDDRFVLISDSSQNKYKVMEAKRKIKRRRKKKPLNHHIDNNITDYKDPKFLNLFTIVKFDNEDCGEGGVCYHEYECNELGGIPQGPCARGFGVCCMLEAQCGETVKKAVSLFVGQSSQGACTLGIQKMECARQIRLDFFSLDLEGPVDGTCMVDRLLISGQNSNDIVPILCGSNSGQHMNLDIDEAEGPIMLSVISPSKRNFKMKVTQLCDGDPLLAPKGCLQYYTEPYGEIKSFNYQDQSSESSYLNNLNYAMCIKKNPGMCSVEYSNTRATGEEYTFDINNVDLDGELTVPEGEAGVEVFNCPEDYLAIAGLRLCGQKFNDATTNADFTQNAPVIDKSNGPFMMSFVSSSTNIGRGFHLQYQQKPCL</sequence>
<gene>
    <name evidence="3" type="ORF">NEZAVI_LOCUS9319</name>
</gene>
<dbReference type="OrthoDB" id="6479909at2759"/>
<protein>
    <recommendedName>
        <fullName evidence="2">CUB domain-containing protein</fullName>
    </recommendedName>
</protein>
<accession>A0A9P0MRI5</accession>
<evidence type="ECO:0000259" key="2">
    <source>
        <dbReference type="Pfam" id="PF26080"/>
    </source>
</evidence>
<keyword evidence="1" id="KW-0732">Signal</keyword>
<reference evidence="3" key="1">
    <citation type="submission" date="2022-01" db="EMBL/GenBank/DDBJ databases">
        <authorList>
            <person name="King R."/>
        </authorList>
    </citation>
    <scope>NUCLEOTIDE SEQUENCE</scope>
</reference>
<dbReference type="PANTHER" id="PTHR33236:SF11">
    <property type="entry name" value="CUB DOMAIN-CONTAINING PROTEIN"/>
    <property type="match status" value="1"/>
</dbReference>
<keyword evidence="4" id="KW-1185">Reference proteome</keyword>
<proteinExistence type="predicted"/>
<dbReference type="InterPro" id="IPR035914">
    <property type="entry name" value="Sperma_CUB_dom_sf"/>
</dbReference>
<feature type="chain" id="PRO_5040110392" description="CUB domain-containing protein" evidence="1">
    <location>
        <begin position="21"/>
        <end position="420"/>
    </location>
</feature>
<name>A0A9P0MRI5_NEZVI</name>
<feature type="signal peptide" evidence="1">
    <location>
        <begin position="1"/>
        <end position="20"/>
    </location>
</feature>
<feature type="domain" description="CUB" evidence="2">
    <location>
        <begin position="269"/>
        <end position="417"/>
    </location>
</feature>
<evidence type="ECO:0000256" key="1">
    <source>
        <dbReference type="SAM" id="SignalP"/>
    </source>
</evidence>
<dbReference type="Pfam" id="PF26080">
    <property type="entry name" value="CUB_animal"/>
    <property type="match status" value="1"/>
</dbReference>
<dbReference type="Gene3D" id="2.60.120.290">
    <property type="entry name" value="Spermadhesin, CUB domain"/>
    <property type="match status" value="1"/>
</dbReference>
<dbReference type="InterPro" id="IPR058698">
    <property type="entry name" value="CUB_metazoa"/>
</dbReference>
<dbReference type="AlphaFoldDB" id="A0A9P0MRI5"/>
<dbReference type="PANTHER" id="PTHR33236">
    <property type="entry name" value="INTRAFLAGELLAR TRANSPORT PROTEIN 122 FAMILY PROTEIN-RELATED"/>
    <property type="match status" value="1"/>
</dbReference>